<keyword evidence="3" id="KW-0964">Secreted</keyword>
<evidence type="ECO:0000256" key="1">
    <source>
        <dbReference type="ARBA" id="ARBA00004613"/>
    </source>
</evidence>
<dbReference type="GO" id="GO:0031667">
    <property type="term" value="P:response to nutrient levels"/>
    <property type="evidence" value="ECO:0007669"/>
    <property type="project" value="TreeGrafter"/>
</dbReference>
<evidence type="ECO:0000256" key="6">
    <source>
        <dbReference type="ARBA" id="ARBA00023157"/>
    </source>
</evidence>
<dbReference type="GO" id="GO:0008284">
    <property type="term" value="P:positive regulation of cell population proliferation"/>
    <property type="evidence" value="ECO:0007669"/>
    <property type="project" value="TreeGrafter"/>
</dbReference>
<sequence>MAQKKIIGGKVFITVLYLVVMCRAVPINDLLDRASQGSDKMHSLSTLLTQEMDSHFPPYGRILMQRPADCHTSALQTPNEKEQTLQVSQSALMSLARSLLHAWADPLVILSNNAVTLPHPAKSSISSKINELMEHSRTLADGLDILSGKMGSDAQAISPLPYTGGTDLGQDRVTILNKFNFLLSCLRRDSHKIDSFLKVLRCRAVKSQPELC</sequence>
<keyword evidence="9" id="KW-1185">Reference proteome</keyword>
<comment type="similarity">
    <text evidence="2 7">Belongs to the somatotropin/prolactin family.</text>
</comment>
<dbReference type="GO" id="GO:0005615">
    <property type="term" value="C:extracellular space"/>
    <property type="evidence" value="ECO:0007669"/>
    <property type="project" value="TreeGrafter"/>
</dbReference>
<dbReference type="OrthoDB" id="9946219at2759"/>
<evidence type="ECO:0000256" key="7">
    <source>
        <dbReference type="RuleBase" id="RU003618"/>
    </source>
</evidence>
<dbReference type="GO" id="GO:0005179">
    <property type="term" value="F:hormone activity"/>
    <property type="evidence" value="ECO:0007669"/>
    <property type="project" value="UniProtKB-KW"/>
</dbReference>
<dbReference type="STRING" id="28743.ENSCVAP00000032767"/>
<reference evidence="8" key="1">
    <citation type="submission" date="2025-08" db="UniProtKB">
        <authorList>
            <consortium name="Ensembl"/>
        </authorList>
    </citation>
    <scope>IDENTIFICATION</scope>
</reference>
<dbReference type="PROSITE" id="PS00338">
    <property type="entry name" value="SOMATOTROPIN_2"/>
    <property type="match status" value="1"/>
</dbReference>
<keyword evidence="4 7" id="KW-0372">Hormone</keyword>
<dbReference type="InterPro" id="IPR018116">
    <property type="entry name" value="Somatotropin_CS"/>
</dbReference>
<dbReference type="Ensembl" id="ENSCVAT00000028903.1">
    <property type="protein sequence ID" value="ENSCVAP00000032767.1"/>
    <property type="gene ID" value="ENSCVAG00000023064.1"/>
</dbReference>
<keyword evidence="6" id="KW-1015">Disulfide bond</keyword>
<evidence type="ECO:0000313" key="8">
    <source>
        <dbReference type="Ensembl" id="ENSCVAP00000032767.1"/>
    </source>
</evidence>
<evidence type="ECO:0000313" key="9">
    <source>
        <dbReference type="Proteomes" id="UP000265020"/>
    </source>
</evidence>
<dbReference type="InterPro" id="IPR009079">
    <property type="entry name" value="4_helix_cytokine-like_core"/>
</dbReference>
<dbReference type="PROSITE" id="PS00266">
    <property type="entry name" value="SOMATOTROPIN_1"/>
    <property type="match status" value="1"/>
</dbReference>
<dbReference type="RefSeq" id="XP_015255129.1">
    <property type="nucleotide sequence ID" value="XM_015399643.1"/>
</dbReference>
<evidence type="ECO:0000256" key="2">
    <source>
        <dbReference type="ARBA" id="ARBA00008474"/>
    </source>
</evidence>
<dbReference type="PANTHER" id="PTHR11417:SF5">
    <property type="entry name" value="PROLACTIN"/>
    <property type="match status" value="1"/>
</dbReference>
<organism evidence="8 9">
    <name type="scientific">Cyprinodon variegatus</name>
    <name type="common">Sheepshead minnow</name>
    <dbReference type="NCBI Taxonomy" id="28743"/>
    <lineage>
        <taxon>Eukaryota</taxon>
        <taxon>Metazoa</taxon>
        <taxon>Chordata</taxon>
        <taxon>Craniata</taxon>
        <taxon>Vertebrata</taxon>
        <taxon>Euteleostomi</taxon>
        <taxon>Actinopterygii</taxon>
        <taxon>Neopterygii</taxon>
        <taxon>Teleostei</taxon>
        <taxon>Neoteleostei</taxon>
        <taxon>Acanthomorphata</taxon>
        <taxon>Ovalentaria</taxon>
        <taxon>Atherinomorphae</taxon>
        <taxon>Cyprinodontiformes</taxon>
        <taxon>Cyprinodontidae</taxon>
        <taxon>Cyprinodon</taxon>
    </lineage>
</organism>
<dbReference type="Proteomes" id="UP000265020">
    <property type="component" value="Unassembled WGS sequence"/>
</dbReference>
<dbReference type="AlphaFoldDB" id="A0A3Q2EK37"/>
<dbReference type="PRINTS" id="PR00836">
    <property type="entry name" value="SOMATOTROPIN"/>
</dbReference>
<evidence type="ECO:0000256" key="5">
    <source>
        <dbReference type="ARBA" id="ARBA00022729"/>
    </source>
</evidence>
<evidence type="ECO:0000256" key="4">
    <source>
        <dbReference type="ARBA" id="ARBA00022702"/>
    </source>
</evidence>
<dbReference type="GeneID" id="107100946"/>
<dbReference type="GeneTree" id="ENSGT00950000182818"/>
<dbReference type="InterPro" id="IPR001400">
    <property type="entry name" value="Somatotropin/Prolactin"/>
</dbReference>
<dbReference type="GO" id="GO:0046427">
    <property type="term" value="P:positive regulation of receptor signaling pathway via JAK-STAT"/>
    <property type="evidence" value="ECO:0007669"/>
    <property type="project" value="TreeGrafter"/>
</dbReference>
<name>A0A3Q2EK37_CYPVA</name>
<dbReference type="KEGG" id="cvg:107100946"/>
<protein>
    <submittedName>
        <fullName evidence="8">Prolactin</fullName>
    </submittedName>
</protein>
<dbReference type="PANTHER" id="PTHR11417">
    <property type="entry name" value="SOMATOTROPIN,PROLACTIN"/>
    <property type="match status" value="1"/>
</dbReference>
<accession>A0A3Q2EK37</accession>
<dbReference type="Pfam" id="PF00103">
    <property type="entry name" value="Hormone_1"/>
    <property type="match status" value="1"/>
</dbReference>
<dbReference type="SUPFAM" id="SSF47266">
    <property type="entry name" value="4-helical cytokines"/>
    <property type="match status" value="1"/>
</dbReference>
<dbReference type="OMA" id="SALMCKA"/>
<evidence type="ECO:0000256" key="3">
    <source>
        <dbReference type="ARBA" id="ARBA00022525"/>
    </source>
</evidence>
<dbReference type="Gene3D" id="1.20.1250.10">
    <property type="match status" value="1"/>
</dbReference>
<comment type="subcellular location">
    <subcellularLocation>
        <location evidence="1 7">Secreted</location>
    </subcellularLocation>
</comment>
<reference evidence="8" key="2">
    <citation type="submission" date="2025-09" db="UniProtKB">
        <authorList>
            <consortium name="Ensembl"/>
        </authorList>
    </citation>
    <scope>IDENTIFICATION</scope>
</reference>
<keyword evidence="5" id="KW-0732">Signal</keyword>
<proteinExistence type="inferred from homology"/>